<dbReference type="UniPathway" id="UPA00053">
    <property type="reaction ID" value="UER00087"/>
</dbReference>
<comment type="catalytic activity">
    <reaction evidence="11">
        <text>shikimate + NADP(+) = 3-dehydroshikimate + NADPH + H(+)</text>
        <dbReference type="Rhea" id="RHEA:17737"/>
        <dbReference type="ChEBI" id="CHEBI:15378"/>
        <dbReference type="ChEBI" id="CHEBI:16630"/>
        <dbReference type="ChEBI" id="CHEBI:36208"/>
        <dbReference type="ChEBI" id="CHEBI:57783"/>
        <dbReference type="ChEBI" id="CHEBI:58349"/>
        <dbReference type="EC" id="1.1.1.25"/>
    </reaction>
</comment>
<evidence type="ECO:0000259" key="13">
    <source>
        <dbReference type="Pfam" id="PF08501"/>
    </source>
</evidence>
<feature type="binding site" evidence="11">
    <location>
        <begin position="330"/>
        <end position="335"/>
    </location>
    <ligand>
        <name>NADP(+)</name>
        <dbReference type="ChEBI" id="CHEBI:58349"/>
    </ligand>
</feature>
<evidence type="ECO:0000256" key="9">
    <source>
        <dbReference type="ARBA" id="ARBA00023141"/>
    </source>
</evidence>
<evidence type="ECO:0000259" key="14">
    <source>
        <dbReference type="Pfam" id="PF18317"/>
    </source>
</evidence>
<keyword evidence="3" id="KW-0808">Transferase</keyword>
<dbReference type="GO" id="GO:0019632">
    <property type="term" value="P:shikimate metabolic process"/>
    <property type="evidence" value="ECO:0007669"/>
    <property type="project" value="InterPro"/>
</dbReference>
<dbReference type="Pfam" id="PF01202">
    <property type="entry name" value="SKI"/>
    <property type="match status" value="1"/>
</dbReference>
<dbReference type="InterPro" id="IPR023000">
    <property type="entry name" value="Shikimate_kinase_CS"/>
</dbReference>
<proteinExistence type="inferred from homology"/>
<evidence type="ECO:0000256" key="2">
    <source>
        <dbReference type="ARBA" id="ARBA00022605"/>
    </source>
</evidence>
<evidence type="ECO:0000256" key="5">
    <source>
        <dbReference type="ARBA" id="ARBA00022777"/>
    </source>
</evidence>
<evidence type="ECO:0000256" key="6">
    <source>
        <dbReference type="ARBA" id="ARBA00022840"/>
    </source>
</evidence>
<sequence>MKIVLTGYRGTGKTAVGRRLAHRLGLPFADTDALIEEKAGIAIPEIFEQRGETAFRRIEREVIASLRNFNGVVSTGGGAVTDPANVAMLRRDGTVVLLTADPAVIEERIRGSDRPGLTVLPLRDEIREVLRERRLAYLSSADVCIDTGSCSVGETVEKLAALLTAVPAMPGGFSVPGDLMAVRERDPLTRICGIAGNPCSHSRSPALYNRLFEEYGLHYYYTRFEWPTVEPIVRLARALDVRGLSVTIPFKQDIIPFLDEVDADAAAIGAVNTVVQCGGRLHGFNTDWLGVKMPLEHRRGARAVVLGAGGAAAATVYALRDLDMAVTVLNRTRERARILAERFGCAWGGFDEFEGRDTDVVVNTTPVGMEDARRSPLPADRLERGMTVFDLVYTPPETKLIREARMMGCETIPGTEMFVHQAAAQFRLITGIAVDAACVREMMQ</sequence>
<dbReference type="SUPFAM" id="SSF52540">
    <property type="entry name" value="P-loop containing nucleoside triphosphate hydrolases"/>
    <property type="match status" value="1"/>
</dbReference>
<dbReference type="PROSITE" id="PS01128">
    <property type="entry name" value="SHIKIMATE_KINASE"/>
    <property type="match status" value="1"/>
</dbReference>
<feature type="binding site" evidence="11">
    <location>
        <begin position="307"/>
        <end position="311"/>
    </location>
    <ligand>
        <name>NADP(+)</name>
        <dbReference type="ChEBI" id="CHEBI:58349"/>
    </ligand>
</feature>
<dbReference type="CDD" id="cd01065">
    <property type="entry name" value="NAD_bind_Shikimate_DH"/>
    <property type="match status" value="1"/>
</dbReference>
<comment type="function">
    <text evidence="11">Involved in the biosynthesis of the chorismate, which leads to the biosynthesis of aromatic amino acids. Catalyzes the reversible NADPH linked reduction of 3-dehydroshikimate (DHSA) to yield shikimate (SA).</text>
</comment>
<dbReference type="NCBIfam" id="TIGR00507">
    <property type="entry name" value="aroE"/>
    <property type="match status" value="1"/>
</dbReference>
<gene>
    <name evidence="11" type="primary">aroE</name>
    <name evidence="15" type="ORF">ABH15_10660</name>
</gene>
<keyword evidence="8 11" id="KW-0560">Oxidoreductase</keyword>
<dbReference type="GO" id="GO:0005524">
    <property type="term" value="F:ATP binding"/>
    <property type="evidence" value="ECO:0007669"/>
    <property type="project" value="UniProtKB-KW"/>
</dbReference>
<dbReference type="Pfam" id="PF08501">
    <property type="entry name" value="Shikimate_dh_N"/>
    <property type="match status" value="1"/>
</dbReference>
<feature type="binding site" evidence="11">
    <location>
        <begin position="202"/>
        <end position="204"/>
    </location>
    <ligand>
        <name>shikimate</name>
        <dbReference type="ChEBI" id="CHEBI:36208"/>
    </ligand>
</feature>
<comment type="subunit">
    <text evidence="11">Homodimer.</text>
</comment>
<evidence type="ECO:0000313" key="16">
    <source>
        <dbReference type="Proteomes" id="UP000290932"/>
    </source>
</evidence>
<comment type="pathway">
    <text evidence="11">Metabolic intermediate biosynthesis; chorismate biosynthesis; chorismate from D-erythrose 4-phosphate and phosphoenolpyruvate: step 4/7.</text>
</comment>
<evidence type="ECO:0000256" key="10">
    <source>
        <dbReference type="ARBA" id="ARBA00048567"/>
    </source>
</evidence>
<feature type="binding site" evidence="11">
    <location>
        <position position="393"/>
    </location>
    <ligand>
        <name>shikimate</name>
        <dbReference type="ChEBI" id="CHEBI:36208"/>
    </ligand>
</feature>
<evidence type="ECO:0000256" key="4">
    <source>
        <dbReference type="ARBA" id="ARBA00022741"/>
    </source>
</evidence>
<dbReference type="EMBL" id="LHQS01000003">
    <property type="protein sequence ID" value="RXE55246.1"/>
    <property type="molecule type" value="Genomic_DNA"/>
</dbReference>
<dbReference type="GO" id="GO:0008652">
    <property type="term" value="P:amino acid biosynthetic process"/>
    <property type="evidence" value="ECO:0007669"/>
    <property type="project" value="UniProtKB-KW"/>
</dbReference>
<feature type="binding site" evidence="11">
    <location>
        <position position="421"/>
    </location>
    <ligand>
        <name>shikimate</name>
        <dbReference type="ChEBI" id="CHEBI:36208"/>
    </ligand>
</feature>
<dbReference type="InterPro" id="IPR041121">
    <property type="entry name" value="SDH_C"/>
</dbReference>
<feature type="binding site" evidence="11">
    <location>
        <position position="287"/>
    </location>
    <ligand>
        <name>shikimate</name>
        <dbReference type="ChEBI" id="CHEBI:36208"/>
    </ligand>
</feature>
<dbReference type="Pfam" id="PF18317">
    <property type="entry name" value="SDH_C"/>
    <property type="match status" value="1"/>
</dbReference>
<dbReference type="Gene3D" id="3.40.50.300">
    <property type="entry name" value="P-loop containing nucleotide triphosphate hydrolases"/>
    <property type="match status" value="1"/>
</dbReference>
<dbReference type="Gene3D" id="3.40.50.720">
    <property type="entry name" value="NAD(P)-binding Rossmann-like Domain"/>
    <property type="match status" value="1"/>
</dbReference>
<dbReference type="Gene3D" id="3.40.50.10860">
    <property type="entry name" value="Leucine Dehydrogenase, chain A, domain 1"/>
    <property type="match status" value="1"/>
</dbReference>
<dbReference type="InterPro" id="IPR046346">
    <property type="entry name" value="Aminoacid_DH-like_N_sf"/>
</dbReference>
<evidence type="ECO:0000256" key="8">
    <source>
        <dbReference type="ARBA" id="ARBA00023002"/>
    </source>
</evidence>
<dbReference type="SUPFAM" id="SSF53223">
    <property type="entry name" value="Aminoacid dehydrogenase-like, N-terminal domain"/>
    <property type="match status" value="1"/>
</dbReference>
<keyword evidence="7 11" id="KW-0521">NADP</keyword>
<comment type="pathway">
    <text evidence="1">Metabolic intermediate biosynthesis; chorismate biosynthesis; chorismate from D-erythrose 4-phosphate and phosphoenolpyruvate: step 5/7.</text>
</comment>
<dbReference type="Pfam" id="PF01488">
    <property type="entry name" value="Shikimate_DH"/>
    <property type="match status" value="1"/>
</dbReference>
<comment type="caution">
    <text evidence="11">Lacks conserved residue(s) required for the propagation of feature annotation.</text>
</comment>
<evidence type="ECO:0000259" key="12">
    <source>
        <dbReference type="Pfam" id="PF01488"/>
    </source>
</evidence>
<dbReference type="InterPro" id="IPR036291">
    <property type="entry name" value="NAD(P)-bd_dom_sf"/>
</dbReference>
<evidence type="ECO:0000256" key="1">
    <source>
        <dbReference type="ARBA" id="ARBA00004842"/>
    </source>
</evidence>
<dbReference type="InterPro" id="IPR000623">
    <property type="entry name" value="Shikimate_kinase/TSH1"/>
</dbReference>
<dbReference type="InterPro" id="IPR013708">
    <property type="entry name" value="Shikimate_DH-bd_N"/>
</dbReference>
<comment type="catalytic activity">
    <reaction evidence="10">
        <text>shikimate + ATP = 3-phosphoshikimate + ADP + H(+)</text>
        <dbReference type="Rhea" id="RHEA:13121"/>
        <dbReference type="ChEBI" id="CHEBI:15378"/>
        <dbReference type="ChEBI" id="CHEBI:30616"/>
        <dbReference type="ChEBI" id="CHEBI:36208"/>
        <dbReference type="ChEBI" id="CHEBI:145989"/>
        <dbReference type="ChEBI" id="CHEBI:456216"/>
        <dbReference type="EC" id="2.7.1.71"/>
    </reaction>
</comment>
<dbReference type="PANTHER" id="PTHR21089">
    <property type="entry name" value="SHIKIMATE DEHYDROGENASE"/>
    <property type="match status" value="1"/>
</dbReference>
<name>A0A498H062_9EURY</name>
<feature type="binding site" evidence="11">
    <location>
        <position position="414"/>
    </location>
    <ligand>
        <name>NADP(+)</name>
        <dbReference type="ChEBI" id="CHEBI:58349"/>
    </ligand>
</feature>
<dbReference type="CDD" id="cd00464">
    <property type="entry name" value="SK"/>
    <property type="match status" value="1"/>
</dbReference>
<feature type="binding site" evidence="11">
    <location>
        <position position="391"/>
    </location>
    <ligand>
        <name>NADP(+)</name>
        <dbReference type="ChEBI" id="CHEBI:58349"/>
    </ligand>
</feature>
<comment type="caution">
    <text evidence="15">The sequence shown here is derived from an EMBL/GenBank/DDBJ whole genome shotgun (WGS) entry which is preliminary data.</text>
</comment>
<dbReference type="PRINTS" id="PR01100">
    <property type="entry name" value="SHIKIMTKNASE"/>
</dbReference>
<dbReference type="OrthoDB" id="8744at2157"/>
<dbReference type="AlphaFoldDB" id="A0A498H062"/>
<evidence type="ECO:0000256" key="7">
    <source>
        <dbReference type="ARBA" id="ARBA00022857"/>
    </source>
</evidence>
<dbReference type="InterPro" id="IPR011342">
    <property type="entry name" value="Shikimate_DH"/>
</dbReference>
<dbReference type="InterPro" id="IPR031322">
    <property type="entry name" value="Shikimate/glucono_kinase"/>
</dbReference>
<keyword evidence="6" id="KW-0067">ATP-binding</keyword>
<dbReference type="InterPro" id="IPR022893">
    <property type="entry name" value="Shikimate_DH_fam"/>
</dbReference>
<keyword evidence="5 15" id="KW-0418">Kinase</keyword>
<dbReference type="GO" id="GO:0004764">
    <property type="term" value="F:shikimate 3-dehydrogenase (NADP+) activity"/>
    <property type="evidence" value="ECO:0007669"/>
    <property type="project" value="UniProtKB-UniRule"/>
</dbReference>
<evidence type="ECO:0000256" key="3">
    <source>
        <dbReference type="ARBA" id="ARBA00022679"/>
    </source>
</evidence>
<feature type="active site" description="Proton acceptor" evidence="11">
    <location>
        <position position="251"/>
    </location>
</feature>
<dbReference type="HAMAP" id="MF_00109">
    <property type="entry name" value="Shikimate_kinase"/>
    <property type="match status" value="1"/>
</dbReference>
<dbReference type="EC" id="1.1.1.25" evidence="11"/>
<evidence type="ECO:0000256" key="11">
    <source>
        <dbReference type="HAMAP-Rule" id="MF_00222"/>
    </source>
</evidence>
<keyword evidence="4" id="KW-0547">Nucleotide-binding</keyword>
<reference evidence="15 16" key="1">
    <citation type="journal article" date="2015" name="Int. J. Syst. Evol. Microbiol.">
        <title>Methanoculleus taiwanensis sp. nov., a methanogen isolated from deep marine sediment at the deformation front area near Taiwan.</title>
        <authorList>
            <person name="Weng C.Y."/>
            <person name="Chen S.C."/>
            <person name="Lai M.C."/>
            <person name="Wu S.Y."/>
            <person name="Lin S."/>
            <person name="Yang T.F."/>
            <person name="Chen P.C."/>
        </authorList>
    </citation>
    <scope>NUCLEOTIDE SEQUENCE [LARGE SCALE GENOMIC DNA]</scope>
    <source>
        <strain evidence="15 16">CYW4</strain>
    </source>
</reference>
<dbReference type="GO" id="GO:0009423">
    <property type="term" value="P:chorismate biosynthetic process"/>
    <property type="evidence" value="ECO:0007669"/>
    <property type="project" value="UniProtKB-UniRule"/>
</dbReference>
<organism evidence="15 16">
    <name type="scientific">Methanoculleus taiwanensis</name>
    <dbReference type="NCBI Taxonomy" id="1550565"/>
    <lineage>
        <taxon>Archaea</taxon>
        <taxon>Methanobacteriati</taxon>
        <taxon>Methanobacteriota</taxon>
        <taxon>Stenosarchaea group</taxon>
        <taxon>Methanomicrobia</taxon>
        <taxon>Methanomicrobiales</taxon>
        <taxon>Methanomicrobiaceae</taxon>
        <taxon>Methanoculleus</taxon>
    </lineage>
</organism>
<dbReference type="RefSeq" id="WP_128694395.1">
    <property type="nucleotide sequence ID" value="NZ_LHQS01000003.1"/>
</dbReference>
<keyword evidence="9 11" id="KW-0057">Aromatic amino acid biosynthesis</keyword>
<feature type="domain" description="SDH C-terminal" evidence="14">
    <location>
        <begin position="414"/>
        <end position="441"/>
    </location>
</feature>
<feature type="domain" description="Quinate/shikimate 5-dehydrogenase/glutamyl-tRNA reductase" evidence="12">
    <location>
        <begin position="296"/>
        <end position="345"/>
    </location>
</feature>
<comment type="similarity">
    <text evidence="11">Belongs to the shikimate dehydrogenase family.</text>
</comment>
<feature type="binding site" evidence="11">
    <location>
        <position position="247"/>
    </location>
    <ligand>
        <name>shikimate</name>
        <dbReference type="ChEBI" id="CHEBI:36208"/>
    </ligand>
</feature>
<dbReference type="HAMAP" id="MF_00222">
    <property type="entry name" value="Shikimate_DH_AroE"/>
    <property type="match status" value="1"/>
</dbReference>
<evidence type="ECO:0000313" key="15">
    <source>
        <dbReference type="EMBL" id="RXE55246.1"/>
    </source>
</evidence>
<dbReference type="GO" id="GO:0009073">
    <property type="term" value="P:aromatic amino acid family biosynthetic process"/>
    <property type="evidence" value="ECO:0007669"/>
    <property type="project" value="UniProtKB-KW"/>
</dbReference>
<dbReference type="GO" id="GO:0050661">
    <property type="term" value="F:NADP binding"/>
    <property type="evidence" value="ECO:0007669"/>
    <property type="project" value="InterPro"/>
</dbReference>
<dbReference type="InterPro" id="IPR027417">
    <property type="entry name" value="P-loop_NTPase"/>
</dbReference>
<dbReference type="PANTHER" id="PTHR21089:SF1">
    <property type="entry name" value="BIFUNCTIONAL 3-DEHYDROQUINATE DEHYDRATASE_SHIKIMATE DEHYDROGENASE, CHLOROPLASTIC"/>
    <property type="match status" value="1"/>
</dbReference>
<protein>
    <recommendedName>
        <fullName evidence="11">Shikimate dehydrogenase (NADP(+))</fullName>
        <shortName evidence="11">SDH</shortName>
        <ecNumber evidence="11">1.1.1.25</ecNumber>
    </recommendedName>
</protein>
<feature type="domain" description="Shikimate dehydrogenase substrate binding N-terminal" evidence="13">
    <location>
        <begin position="194"/>
        <end position="274"/>
    </location>
</feature>
<keyword evidence="2 11" id="KW-0028">Amino-acid biosynthesis</keyword>
<keyword evidence="16" id="KW-1185">Reference proteome</keyword>
<feature type="binding site" evidence="11">
    <location>
        <position position="272"/>
    </location>
    <ligand>
        <name>shikimate</name>
        <dbReference type="ChEBI" id="CHEBI:36208"/>
    </ligand>
</feature>
<dbReference type="GO" id="GO:0004765">
    <property type="term" value="F:shikimate kinase activity"/>
    <property type="evidence" value="ECO:0007669"/>
    <property type="project" value="UniProtKB-EC"/>
</dbReference>
<dbReference type="Proteomes" id="UP000290932">
    <property type="component" value="Unassembled WGS sequence"/>
</dbReference>
<dbReference type="SUPFAM" id="SSF51735">
    <property type="entry name" value="NAD(P)-binding Rossmann-fold domains"/>
    <property type="match status" value="1"/>
</dbReference>
<accession>A0A498H062</accession>
<dbReference type="InterPro" id="IPR006151">
    <property type="entry name" value="Shikm_DH/Glu-tRNA_Rdtase"/>
</dbReference>